<accession>A0ABS5H7D0</accession>
<comment type="caution">
    <text evidence="2">The sequence shown here is derived from an EMBL/GenBank/DDBJ whole genome shotgun (WGS) entry which is preliminary data.</text>
</comment>
<evidence type="ECO:0000259" key="1">
    <source>
        <dbReference type="Pfam" id="PF13679"/>
    </source>
</evidence>
<organism evidence="2 3">
    <name type="scientific">Marinomonas vulgaris</name>
    <dbReference type="NCBI Taxonomy" id="2823372"/>
    <lineage>
        <taxon>Bacteria</taxon>
        <taxon>Pseudomonadati</taxon>
        <taxon>Pseudomonadota</taxon>
        <taxon>Gammaproteobacteria</taxon>
        <taxon>Oceanospirillales</taxon>
        <taxon>Oceanospirillaceae</taxon>
        <taxon>Marinomonas</taxon>
    </lineage>
</organism>
<reference evidence="3" key="2">
    <citation type="submission" date="2023-07" db="EMBL/GenBank/DDBJ databases">
        <title>Marinomonas vulgaris A79, complete genome.</title>
        <authorList>
            <person name="Ying J.-J."/>
        </authorList>
    </citation>
    <scope>NUCLEOTIDE SEQUENCE [LARGE SCALE GENOMIC DNA]</scope>
    <source>
        <strain evidence="3">A79</strain>
    </source>
</reference>
<sequence>MTPFLHRFHTLDTWLQEHSALWQFDTFAILDVPWQANYPALAMYLESLDESEIQESHFYDEVCRLCPSLAAFRDYQPQQINPLTPEQVLPDTPSYLATGVKGRKWSQIQAFASHTPRASHYVEWCAGKGHLGKLIAFQHSNPVHSLEWQKTLCDAGEQEAKRLNLAQTFTHADVLKNQGQAALHDADCVVALHACGDLHKVLLEQAVDAKTQKLCVSPCCYHLTKDAHYQPLSNTGKQSNLILRQADLKLAVKEVATAGAREQRLKQLELTYRLGFDAWQRIARQQDDYLPVPSIQKALLTQGFNGFCQWAAEQKQLTALLNKVPCDSFETIGEQRYQQVQKLEAISQLFRPALEQWLVLDRAMFLEENGYRVDIGTFCDKSLTPRNWMIRARLGTG</sequence>
<dbReference type="PANTHER" id="PTHR13369:SF0">
    <property type="entry name" value="GLUTATHIONE S-TRANSFERASE C-TERMINAL DOMAIN-CONTAINING PROTEIN"/>
    <property type="match status" value="1"/>
</dbReference>
<feature type="domain" description="Methyltransferase" evidence="1">
    <location>
        <begin position="114"/>
        <end position="224"/>
    </location>
</feature>
<dbReference type="GO" id="GO:0008168">
    <property type="term" value="F:methyltransferase activity"/>
    <property type="evidence" value="ECO:0007669"/>
    <property type="project" value="UniProtKB-KW"/>
</dbReference>
<dbReference type="GO" id="GO:0032259">
    <property type="term" value="P:methylation"/>
    <property type="evidence" value="ECO:0007669"/>
    <property type="project" value="UniProtKB-KW"/>
</dbReference>
<keyword evidence="2" id="KW-0808">Transferase</keyword>
<dbReference type="InterPro" id="IPR025714">
    <property type="entry name" value="Methyltranfer_dom"/>
</dbReference>
<protein>
    <submittedName>
        <fullName evidence="2">Methyltransferase</fullName>
    </submittedName>
</protein>
<proteinExistence type="predicted"/>
<dbReference type="RefSeq" id="WP_211534745.1">
    <property type="nucleotide sequence ID" value="NZ_JAGSSV010000001.1"/>
</dbReference>
<name>A0ABS5H7D0_9GAMM</name>
<gene>
    <name evidence="2" type="ORF">J9B83_00670</name>
</gene>
<keyword evidence="2" id="KW-0489">Methyltransferase</keyword>
<dbReference type="Proteomes" id="UP000679722">
    <property type="component" value="Unassembled WGS sequence"/>
</dbReference>
<reference evidence="2 3" key="1">
    <citation type="submission" date="2021-04" db="EMBL/GenBank/DDBJ databases">
        <authorList>
            <person name="Sun C."/>
        </authorList>
    </citation>
    <scope>NUCLEOTIDE SEQUENCE [LARGE SCALE GENOMIC DNA]</scope>
    <source>
        <strain evidence="2 3">A79</strain>
    </source>
</reference>
<dbReference type="PANTHER" id="PTHR13369">
    <property type="match status" value="1"/>
</dbReference>
<evidence type="ECO:0000313" key="2">
    <source>
        <dbReference type="EMBL" id="MBR7887435.1"/>
    </source>
</evidence>
<dbReference type="EMBL" id="JAGSSV010000001">
    <property type="protein sequence ID" value="MBR7887435.1"/>
    <property type="molecule type" value="Genomic_DNA"/>
</dbReference>
<keyword evidence="3" id="KW-1185">Reference proteome</keyword>
<dbReference type="Pfam" id="PF13679">
    <property type="entry name" value="Methyltransf_32"/>
    <property type="match status" value="1"/>
</dbReference>
<evidence type="ECO:0000313" key="3">
    <source>
        <dbReference type="Proteomes" id="UP000679722"/>
    </source>
</evidence>